<evidence type="ECO:0000256" key="5">
    <source>
        <dbReference type="ARBA" id="ARBA00022884"/>
    </source>
</evidence>
<comment type="catalytic activity">
    <reaction evidence="6">
        <text>Endonucleolytic cleavage of RNA, removing 5'-extranucleotides from tRNA precursor.</text>
        <dbReference type="EC" id="3.1.26.5"/>
    </reaction>
</comment>
<name>B3PNJ6_META1</name>
<dbReference type="STRING" id="243272.MARTH_orf882"/>
<keyword evidence="5 6" id="KW-0694">RNA-binding</keyword>
<dbReference type="EC" id="3.1.26.5" evidence="6 7"/>
<dbReference type="GO" id="GO:0001682">
    <property type="term" value="P:tRNA 5'-leader removal"/>
    <property type="evidence" value="ECO:0007669"/>
    <property type="project" value="UniProtKB-UniRule"/>
</dbReference>
<dbReference type="HAMAP" id="MF_00227">
    <property type="entry name" value="RNase_P"/>
    <property type="match status" value="1"/>
</dbReference>
<evidence type="ECO:0000256" key="7">
    <source>
        <dbReference type="NCBIfam" id="TIGR00188"/>
    </source>
</evidence>
<dbReference type="Pfam" id="PF00825">
    <property type="entry name" value="Ribonuclease_P"/>
    <property type="match status" value="1"/>
</dbReference>
<dbReference type="SUPFAM" id="SSF54211">
    <property type="entry name" value="Ribosomal protein S5 domain 2-like"/>
    <property type="match status" value="1"/>
</dbReference>
<keyword evidence="2 6" id="KW-0540">Nuclease</keyword>
<dbReference type="Proteomes" id="UP000008812">
    <property type="component" value="Chromosome"/>
</dbReference>
<evidence type="ECO:0000256" key="2">
    <source>
        <dbReference type="ARBA" id="ARBA00022722"/>
    </source>
</evidence>
<accession>B3PNJ6</accession>
<comment type="similarity">
    <text evidence="6">Belongs to the RnpA family.</text>
</comment>
<dbReference type="GO" id="GO:0042781">
    <property type="term" value="F:3'-tRNA processing endoribonuclease activity"/>
    <property type="evidence" value="ECO:0007669"/>
    <property type="project" value="TreeGrafter"/>
</dbReference>
<proteinExistence type="inferred from homology"/>
<dbReference type="KEGG" id="mat:MARTH_orf882"/>
<sequence>MTNKHVLKKNWEFKAVLAARKQVVSKNLIIYYVPSEIFQVGISIPKQFANAVMRNHYRNQIRAIIRELDKTNILFRTIIIARKTFLSLDFKTKQQEIKNLYERIVKNGKRKV</sequence>
<dbReference type="InterPro" id="IPR020568">
    <property type="entry name" value="Ribosomal_Su5_D2-typ_SF"/>
</dbReference>
<protein>
    <recommendedName>
        <fullName evidence="6 7">Ribonuclease P protein component</fullName>
        <shortName evidence="6">RNase P protein</shortName>
        <shortName evidence="6">RNaseP protein</shortName>
        <ecNumber evidence="6 7">3.1.26.5</ecNumber>
    </recommendedName>
    <alternativeName>
        <fullName evidence="6">Protein C5</fullName>
    </alternativeName>
</protein>
<dbReference type="Gene3D" id="3.30.230.10">
    <property type="match status" value="1"/>
</dbReference>
<dbReference type="RefSeq" id="WP_012498555.1">
    <property type="nucleotide sequence ID" value="NC_011025.1"/>
</dbReference>
<evidence type="ECO:0000256" key="3">
    <source>
        <dbReference type="ARBA" id="ARBA00022759"/>
    </source>
</evidence>
<dbReference type="GO" id="GO:0000049">
    <property type="term" value="F:tRNA binding"/>
    <property type="evidence" value="ECO:0007669"/>
    <property type="project" value="UniProtKB-UniRule"/>
</dbReference>
<dbReference type="EMBL" id="CP001047">
    <property type="protein sequence ID" value="ACF07598.1"/>
    <property type="molecule type" value="Genomic_DNA"/>
</dbReference>
<keyword evidence="1 6" id="KW-0819">tRNA processing</keyword>
<dbReference type="AlphaFoldDB" id="B3PNJ6"/>
<dbReference type="NCBIfam" id="TIGR00188">
    <property type="entry name" value="rnpA"/>
    <property type="match status" value="1"/>
</dbReference>
<dbReference type="InterPro" id="IPR014721">
    <property type="entry name" value="Ribsml_uS5_D2-typ_fold_subgr"/>
</dbReference>
<evidence type="ECO:0000256" key="1">
    <source>
        <dbReference type="ARBA" id="ARBA00022694"/>
    </source>
</evidence>
<evidence type="ECO:0000313" key="9">
    <source>
        <dbReference type="Proteomes" id="UP000008812"/>
    </source>
</evidence>
<dbReference type="PANTHER" id="PTHR33992">
    <property type="entry name" value="RIBONUCLEASE P PROTEIN COMPONENT"/>
    <property type="match status" value="1"/>
</dbReference>
<dbReference type="GO" id="GO:0004526">
    <property type="term" value="F:ribonuclease P activity"/>
    <property type="evidence" value="ECO:0007669"/>
    <property type="project" value="UniProtKB-UniRule"/>
</dbReference>
<evidence type="ECO:0000256" key="4">
    <source>
        <dbReference type="ARBA" id="ARBA00022801"/>
    </source>
</evidence>
<dbReference type="PANTHER" id="PTHR33992:SF1">
    <property type="entry name" value="RIBONUCLEASE P PROTEIN COMPONENT"/>
    <property type="match status" value="1"/>
</dbReference>
<comment type="function">
    <text evidence="6">RNaseP catalyzes the removal of the 5'-leader sequence from pre-tRNA to produce the mature 5'-terminus. It can also cleave other RNA substrates such as 4.5S RNA. The protein component plays an auxiliary but essential role in vivo by binding to the 5'-leader sequence and broadening the substrate specificity of the ribozyme.</text>
</comment>
<dbReference type="eggNOG" id="COG0594">
    <property type="taxonomic scope" value="Bacteria"/>
</dbReference>
<keyword evidence="9" id="KW-1185">Reference proteome</keyword>
<dbReference type="InterPro" id="IPR000100">
    <property type="entry name" value="RNase_P"/>
</dbReference>
<dbReference type="HOGENOM" id="CLU_117179_9_1_14"/>
<evidence type="ECO:0000313" key="8">
    <source>
        <dbReference type="EMBL" id="ACF07598.1"/>
    </source>
</evidence>
<organism evidence="8 9">
    <name type="scientific">Metamycoplasma arthritidis (strain 158L3-1)</name>
    <name type="common">Mycoplasma arthritidis</name>
    <dbReference type="NCBI Taxonomy" id="243272"/>
    <lineage>
        <taxon>Bacteria</taxon>
        <taxon>Bacillati</taxon>
        <taxon>Mycoplasmatota</taxon>
        <taxon>Mycoplasmoidales</taxon>
        <taxon>Metamycoplasmataceae</taxon>
        <taxon>Metamycoplasma</taxon>
    </lineage>
</organism>
<gene>
    <name evidence="6 8" type="primary">rnpA</name>
    <name evidence="8" type="ordered locus">MARTH_orf882</name>
</gene>
<reference evidence="8 9" key="1">
    <citation type="journal article" date="2008" name="Infect. Immun.">
        <title>Genome of Mycoplasma arthritidis.</title>
        <authorList>
            <person name="Dybvig K."/>
            <person name="Zuhua C."/>
            <person name="Lao P."/>
            <person name="Jordan D.S."/>
            <person name="French C.T."/>
            <person name="Tu A.H."/>
            <person name="Loraine A.E."/>
        </authorList>
    </citation>
    <scope>NUCLEOTIDE SEQUENCE [LARGE SCALE GENOMIC DNA]</scope>
    <source>
        <strain evidence="8 9">158L3-1</strain>
    </source>
</reference>
<dbReference type="GO" id="GO:0030677">
    <property type="term" value="C:ribonuclease P complex"/>
    <property type="evidence" value="ECO:0007669"/>
    <property type="project" value="TreeGrafter"/>
</dbReference>
<evidence type="ECO:0000256" key="6">
    <source>
        <dbReference type="HAMAP-Rule" id="MF_00227"/>
    </source>
</evidence>
<keyword evidence="3 6" id="KW-0255">Endonuclease</keyword>
<comment type="subunit">
    <text evidence="6">Consists of a catalytic RNA component (M1 or rnpB) and a protein subunit.</text>
</comment>
<keyword evidence="4 6" id="KW-0378">Hydrolase</keyword>